<comment type="caution">
    <text evidence="1">The sequence shown here is derived from an EMBL/GenBank/DDBJ whole genome shotgun (WGS) entry which is preliminary data.</text>
</comment>
<sequence>MVEVCAGGLEHFRMFHEYVRLSHAQSDAVKPYGRPEFDKWFREFDAVCEIPSYSGGTSLVDAYIDDPDVKFILTERVPAAFSRSINNSVGRFVTAAHSFPLGILKYFDAYNWAFASLVDDMYSVYSQGKLPSDPNSAESIERWYEE</sequence>
<dbReference type="EMBL" id="JAKNSF020000012">
    <property type="protein sequence ID" value="KAK7735731.1"/>
    <property type="molecule type" value="Genomic_DNA"/>
</dbReference>
<organism evidence="1 2">
    <name type="scientific">Diaporthe eres</name>
    <name type="common">Phomopsis oblonga</name>
    <dbReference type="NCBI Taxonomy" id="83184"/>
    <lineage>
        <taxon>Eukaryota</taxon>
        <taxon>Fungi</taxon>
        <taxon>Dikarya</taxon>
        <taxon>Ascomycota</taxon>
        <taxon>Pezizomycotina</taxon>
        <taxon>Sordariomycetes</taxon>
        <taxon>Sordariomycetidae</taxon>
        <taxon>Diaporthales</taxon>
        <taxon>Diaporthaceae</taxon>
        <taxon>Diaporthe</taxon>
        <taxon>Diaporthe eres species complex</taxon>
    </lineage>
</organism>
<reference evidence="1 2" key="1">
    <citation type="submission" date="2024-02" db="EMBL/GenBank/DDBJ databases">
        <title>De novo assembly and annotation of 12 fungi associated with fruit tree decline syndrome in Ontario, Canada.</title>
        <authorList>
            <person name="Sulman M."/>
            <person name="Ellouze W."/>
            <person name="Ilyukhin E."/>
        </authorList>
    </citation>
    <scope>NUCLEOTIDE SEQUENCE [LARGE SCALE GENOMIC DNA]</scope>
    <source>
        <strain evidence="1 2">M169</strain>
    </source>
</reference>
<dbReference type="Proteomes" id="UP001430848">
    <property type="component" value="Unassembled WGS sequence"/>
</dbReference>
<evidence type="ECO:0000313" key="2">
    <source>
        <dbReference type="Proteomes" id="UP001430848"/>
    </source>
</evidence>
<protein>
    <submittedName>
        <fullName evidence="1">Uncharacterized protein</fullName>
    </submittedName>
</protein>
<dbReference type="InterPro" id="IPR027417">
    <property type="entry name" value="P-loop_NTPase"/>
</dbReference>
<proteinExistence type="predicted"/>
<gene>
    <name evidence="1" type="ORF">SLS63_003689</name>
</gene>
<keyword evidence="2" id="KW-1185">Reference proteome</keyword>
<evidence type="ECO:0000313" key="1">
    <source>
        <dbReference type="EMBL" id="KAK7735731.1"/>
    </source>
</evidence>
<accession>A0ABR1PFQ0</accession>
<name>A0ABR1PFQ0_DIAER</name>
<dbReference type="InterPro" id="IPR040632">
    <property type="entry name" value="Sulfotransfer_4"/>
</dbReference>
<dbReference type="Pfam" id="PF17784">
    <property type="entry name" value="Sulfotransfer_4"/>
    <property type="match status" value="1"/>
</dbReference>
<dbReference type="Gene3D" id="3.40.50.300">
    <property type="entry name" value="P-loop containing nucleotide triphosphate hydrolases"/>
    <property type="match status" value="1"/>
</dbReference>